<evidence type="ECO:0000256" key="8">
    <source>
        <dbReference type="ARBA" id="ARBA00023065"/>
    </source>
</evidence>
<dbReference type="AlphaFoldDB" id="A0A8J9VPM1"/>
<evidence type="ECO:0000313" key="13">
    <source>
        <dbReference type="EMBL" id="CAH0715587.1"/>
    </source>
</evidence>
<keyword evidence="9" id="KW-0472">Membrane</keyword>
<sequence length="164" mass="18594">MLLGKRYITLKNIENDAAARLIAPKKRECRYIDENILTVYPYYSYTACTVQCRKNAQMHYCNCANFFMPNTPEEKKCNISGIICLNNNLQALSVLKARWSQANGLYCDCLPSCTEAEISVVKDFIEPNTQKYSTVGIGLSTLPSERYRRNVVRGVLDLVGMSLD</sequence>
<dbReference type="InterPro" id="IPR001873">
    <property type="entry name" value="ENaC"/>
</dbReference>
<evidence type="ECO:0000256" key="7">
    <source>
        <dbReference type="ARBA" id="ARBA00023053"/>
    </source>
</evidence>
<dbReference type="GO" id="GO:0005272">
    <property type="term" value="F:sodium channel activity"/>
    <property type="evidence" value="ECO:0007669"/>
    <property type="project" value="UniProtKB-KW"/>
</dbReference>
<organism evidence="13 14">
    <name type="scientific">Brenthis ino</name>
    <name type="common">lesser marbled fritillary</name>
    <dbReference type="NCBI Taxonomy" id="405034"/>
    <lineage>
        <taxon>Eukaryota</taxon>
        <taxon>Metazoa</taxon>
        <taxon>Ecdysozoa</taxon>
        <taxon>Arthropoda</taxon>
        <taxon>Hexapoda</taxon>
        <taxon>Insecta</taxon>
        <taxon>Pterygota</taxon>
        <taxon>Neoptera</taxon>
        <taxon>Endopterygota</taxon>
        <taxon>Lepidoptera</taxon>
        <taxon>Glossata</taxon>
        <taxon>Ditrysia</taxon>
        <taxon>Papilionoidea</taxon>
        <taxon>Nymphalidae</taxon>
        <taxon>Heliconiinae</taxon>
        <taxon>Argynnini</taxon>
        <taxon>Brenthis</taxon>
    </lineage>
</organism>
<evidence type="ECO:0000256" key="10">
    <source>
        <dbReference type="ARBA" id="ARBA00023201"/>
    </source>
</evidence>
<keyword evidence="14" id="KW-1185">Reference proteome</keyword>
<evidence type="ECO:0000256" key="5">
    <source>
        <dbReference type="ARBA" id="ARBA00022692"/>
    </source>
</evidence>
<proteinExistence type="inferred from homology"/>
<dbReference type="Pfam" id="PF00858">
    <property type="entry name" value="ASC"/>
    <property type="match status" value="1"/>
</dbReference>
<evidence type="ECO:0000256" key="9">
    <source>
        <dbReference type="ARBA" id="ARBA00023136"/>
    </source>
</evidence>
<protein>
    <submittedName>
        <fullName evidence="13">Uncharacterized protein</fullName>
    </submittedName>
</protein>
<keyword evidence="4 12" id="KW-0894">Sodium channel</keyword>
<keyword evidence="5 12" id="KW-0812">Transmembrane</keyword>
<comment type="similarity">
    <text evidence="2 12">Belongs to the amiloride-sensitive sodium channel (TC 1.A.6) family.</text>
</comment>
<evidence type="ECO:0000256" key="4">
    <source>
        <dbReference type="ARBA" id="ARBA00022461"/>
    </source>
</evidence>
<evidence type="ECO:0000256" key="2">
    <source>
        <dbReference type="ARBA" id="ARBA00007193"/>
    </source>
</evidence>
<evidence type="ECO:0000256" key="12">
    <source>
        <dbReference type="RuleBase" id="RU000679"/>
    </source>
</evidence>
<keyword evidence="11 12" id="KW-0407">Ion channel</keyword>
<dbReference type="GO" id="GO:0016020">
    <property type="term" value="C:membrane"/>
    <property type="evidence" value="ECO:0007669"/>
    <property type="project" value="UniProtKB-SubCell"/>
</dbReference>
<dbReference type="Gene3D" id="1.10.287.820">
    <property type="entry name" value="Acid-sensing ion channel domain"/>
    <property type="match status" value="1"/>
</dbReference>
<evidence type="ECO:0000313" key="14">
    <source>
        <dbReference type="Proteomes" id="UP000838878"/>
    </source>
</evidence>
<reference evidence="13" key="1">
    <citation type="submission" date="2021-12" db="EMBL/GenBank/DDBJ databases">
        <authorList>
            <person name="Martin H S."/>
        </authorList>
    </citation>
    <scope>NUCLEOTIDE SEQUENCE</scope>
</reference>
<evidence type="ECO:0000256" key="1">
    <source>
        <dbReference type="ARBA" id="ARBA00004141"/>
    </source>
</evidence>
<feature type="non-terminal residue" evidence="13">
    <location>
        <position position="164"/>
    </location>
</feature>
<accession>A0A8J9VPM1</accession>
<keyword evidence="7" id="KW-0915">Sodium</keyword>
<evidence type="ECO:0000256" key="3">
    <source>
        <dbReference type="ARBA" id="ARBA00022448"/>
    </source>
</evidence>
<keyword evidence="3 12" id="KW-0813">Transport</keyword>
<name>A0A8J9VPM1_9NEOP</name>
<dbReference type="EMBL" id="OV170230">
    <property type="protein sequence ID" value="CAH0715587.1"/>
    <property type="molecule type" value="Genomic_DNA"/>
</dbReference>
<evidence type="ECO:0000256" key="11">
    <source>
        <dbReference type="ARBA" id="ARBA00023303"/>
    </source>
</evidence>
<dbReference type="Proteomes" id="UP000838878">
    <property type="component" value="Chromosome 10"/>
</dbReference>
<keyword evidence="10 12" id="KW-0739">Sodium transport</keyword>
<gene>
    <name evidence="13" type="ORF">BINO364_LOCUS2493</name>
</gene>
<keyword evidence="6" id="KW-1133">Transmembrane helix</keyword>
<keyword evidence="8 12" id="KW-0406">Ion transport</keyword>
<evidence type="ECO:0000256" key="6">
    <source>
        <dbReference type="ARBA" id="ARBA00022989"/>
    </source>
</evidence>
<comment type="subcellular location">
    <subcellularLocation>
        <location evidence="1">Membrane</location>
        <topology evidence="1">Multi-pass membrane protein</topology>
    </subcellularLocation>
</comment>
<dbReference type="OrthoDB" id="5874059at2759"/>